<reference evidence="1 2" key="1">
    <citation type="submission" date="2017-08" db="EMBL/GenBank/DDBJ databases">
        <title>Streptococcus salivarius strain HS0302 Genome.</title>
        <authorList>
            <person name="Smith J."/>
            <person name="Deng P."/>
            <person name="Geng M."/>
        </authorList>
    </citation>
    <scope>NUCLEOTIDE SEQUENCE [LARGE SCALE GENOMIC DNA]</scope>
    <source>
        <strain evidence="1 2">HS0302</strain>
    </source>
</reference>
<dbReference type="RefSeq" id="WP_110981323.1">
    <property type="nucleotide sequence ID" value="NZ_NSIW01000018.1"/>
</dbReference>
<evidence type="ECO:0000313" key="2">
    <source>
        <dbReference type="Proteomes" id="UP000248776"/>
    </source>
</evidence>
<organism evidence="1 2">
    <name type="scientific">Streptococcus salivarius</name>
    <dbReference type="NCBI Taxonomy" id="1304"/>
    <lineage>
        <taxon>Bacteria</taxon>
        <taxon>Bacillati</taxon>
        <taxon>Bacillota</taxon>
        <taxon>Bacilli</taxon>
        <taxon>Lactobacillales</taxon>
        <taxon>Streptococcaceae</taxon>
        <taxon>Streptococcus</taxon>
    </lineage>
</organism>
<dbReference type="AlphaFoldDB" id="A0AA45CRU2"/>
<proteinExistence type="predicted"/>
<sequence>MTSVTNRIKAVKQPRGGYIPLKQFSAITLDDGKILNSDESVSPGLVGSAVDYLSRLMNGAQPKEAFKISLNGAYLVGEFDKATSLLDQIVGLDNQSIVAACILVGYDVAFRAIPARFITVDAIHADEATIENIRIMVQRSLHFLEIYGPITLDGFTFDSAYTDTITSGDGDYLTKDTLWDFKVIKSKPNKDYTLQVLIYYLMGIRSNQPEFLSISKLGFFNPRQNIVYQTAIADIPKEVIETVEKNVIGYTD</sequence>
<dbReference type="Proteomes" id="UP000248776">
    <property type="component" value="Unassembled WGS sequence"/>
</dbReference>
<protein>
    <submittedName>
        <fullName evidence="1">Uncharacterized protein</fullName>
    </submittedName>
</protein>
<evidence type="ECO:0000313" key="1">
    <source>
        <dbReference type="EMBL" id="PZD55782.1"/>
    </source>
</evidence>
<accession>A0AA45CRU2</accession>
<comment type="caution">
    <text evidence="1">The sequence shown here is derived from an EMBL/GenBank/DDBJ whole genome shotgun (WGS) entry which is preliminary data.</text>
</comment>
<gene>
    <name evidence="1" type="ORF">CKU37_08755</name>
</gene>
<dbReference type="EMBL" id="NSIW01000018">
    <property type="protein sequence ID" value="PZD55782.1"/>
    <property type="molecule type" value="Genomic_DNA"/>
</dbReference>
<name>A0AA45CRU2_STRSL</name>